<dbReference type="Gene3D" id="2.40.340.10">
    <property type="entry name" value="MoeA, C-terminal, domain IV"/>
    <property type="match status" value="1"/>
</dbReference>
<proteinExistence type="inferred from homology"/>
<dbReference type="NCBIfam" id="NF045515">
    <property type="entry name" value="Glp_gephyrin"/>
    <property type="match status" value="1"/>
</dbReference>
<dbReference type="InterPro" id="IPR005110">
    <property type="entry name" value="MoeA_linker/N"/>
</dbReference>
<dbReference type="InterPro" id="IPR008284">
    <property type="entry name" value="MoCF_biosynth_CS"/>
</dbReference>
<dbReference type="AlphaFoldDB" id="A0A3Q8XNL9"/>
<accession>A0A3Q8XNL9</accession>
<comment type="pathway">
    <text evidence="2 6">Cofactor biosynthesis; molybdopterin biosynthesis.</text>
</comment>
<keyword evidence="6 8" id="KW-0808">Transferase</keyword>
<keyword evidence="6" id="KW-0500">Molybdenum</keyword>
<sequence length="428" mass="46197">MSAGRRLLDDCFLHDRDRMRHSEVLALISERLSPIVPTELVPLREAAGRILAEQIAAPRDVPFSDNSAVDGYAFAYADYFKRNTLGIRTRIAAGDLAPVEIGKGEAARIFTGAAMPTGADTVAMQEDCELSEDGSTVTVPKGLKPGANRRRAGEDVAQGSIAIEPCVRLRAQDLAAIASFGFDQVPVYRRLRIAVLSTGNELVEPGSADPFQPGLVFDSNRTMLAALAETLPIEITDLGILKDDASLIARTIEDAAGKHDVILSTGGASRGEEDHVVTTLDSLGKRHLWQIAVKPGRPMVVGQIPTDQGDCVFFGLPGNPVAVLVCFLLYVRPALTILGGGQALEPVRYQLPAAFHIARKKTDRREFLRGWLAIGPDGITRIEKFPRDGSGLITGLRQATGLIELDEAVNEVREGDRVAFIPFNEFGL</sequence>
<feature type="domain" description="MoaB/Mog" evidence="7">
    <location>
        <begin position="194"/>
        <end position="337"/>
    </location>
</feature>
<comment type="catalytic activity">
    <reaction evidence="5">
        <text>adenylyl-molybdopterin + molybdate = Mo-molybdopterin + AMP + H(+)</text>
        <dbReference type="Rhea" id="RHEA:35047"/>
        <dbReference type="ChEBI" id="CHEBI:15378"/>
        <dbReference type="ChEBI" id="CHEBI:36264"/>
        <dbReference type="ChEBI" id="CHEBI:62727"/>
        <dbReference type="ChEBI" id="CHEBI:71302"/>
        <dbReference type="ChEBI" id="CHEBI:456215"/>
        <dbReference type="EC" id="2.10.1.1"/>
    </reaction>
</comment>
<dbReference type="Pfam" id="PF03453">
    <property type="entry name" value="MoeA_N"/>
    <property type="match status" value="1"/>
</dbReference>
<dbReference type="InterPro" id="IPR036135">
    <property type="entry name" value="MoeA_linker/N_sf"/>
</dbReference>
<keyword evidence="6" id="KW-0479">Metal-binding</keyword>
<dbReference type="SUPFAM" id="SSF53218">
    <property type="entry name" value="Molybdenum cofactor biosynthesis proteins"/>
    <property type="match status" value="1"/>
</dbReference>
<dbReference type="GO" id="GO:0005829">
    <property type="term" value="C:cytosol"/>
    <property type="evidence" value="ECO:0007669"/>
    <property type="project" value="TreeGrafter"/>
</dbReference>
<evidence type="ECO:0000256" key="2">
    <source>
        <dbReference type="ARBA" id="ARBA00005046"/>
    </source>
</evidence>
<dbReference type="RefSeq" id="WP_126009996.1">
    <property type="nucleotide sequence ID" value="NZ_CP032509.1"/>
</dbReference>
<evidence type="ECO:0000259" key="7">
    <source>
        <dbReference type="SMART" id="SM00852"/>
    </source>
</evidence>
<dbReference type="GO" id="GO:0006777">
    <property type="term" value="P:Mo-molybdopterin cofactor biosynthetic process"/>
    <property type="evidence" value="ECO:0007669"/>
    <property type="project" value="UniProtKB-UniRule"/>
</dbReference>
<dbReference type="SMART" id="SM00852">
    <property type="entry name" value="MoCF_biosynth"/>
    <property type="match status" value="1"/>
</dbReference>
<evidence type="ECO:0000313" key="9">
    <source>
        <dbReference type="Proteomes" id="UP000268192"/>
    </source>
</evidence>
<dbReference type="PANTHER" id="PTHR10192:SF5">
    <property type="entry name" value="GEPHYRIN"/>
    <property type="match status" value="1"/>
</dbReference>
<dbReference type="InterPro" id="IPR036425">
    <property type="entry name" value="MoaB/Mog-like_dom_sf"/>
</dbReference>
<dbReference type="CDD" id="cd00887">
    <property type="entry name" value="MoeA"/>
    <property type="match status" value="1"/>
</dbReference>
<dbReference type="Gene3D" id="2.170.190.11">
    <property type="entry name" value="Molybdopterin biosynthesis moea protein, domain 3"/>
    <property type="match status" value="1"/>
</dbReference>
<protein>
    <recommendedName>
        <fullName evidence="6">Molybdopterin molybdenumtransferase</fullName>
        <ecNumber evidence="6">2.10.1.1</ecNumber>
    </recommendedName>
</protein>
<evidence type="ECO:0000256" key="5">
    <source>
        <dbReference type="ARBA" id="ARBA00047317"/>
    </source>
</evidence>
<reference evidence="8 9" key="1">
    <citation type="submission" date="2018-09" db="EMBL/GenBank/DDBJ databases">
        <title>Marinorhizobium profundi gen. nov., sp. nov., isolated from a deep-sea sediment sample from the New Britain Trench and proposal of Marinorhizobiaceae fam. nov. in the order Rhizobiales of the class Alphaproteobacteria.</title>
        <authorList>
            <person name="Cao J."/>
        </authorList>
    </citation>
    <scope>NUCLEOTIDE SEQUENCE [LARGE SCALE GENOMIC DNA]</scope>
    <source>
        <strain evidence="8 9">WS11</strain>
    </source>
</reference>
<dbReference type="KEGG" id="abaw:D5400_10695"/>
<evidence type="ECO:0000256" key="1">
    <source>
        <dbReference type="ARBA" id="ARBA00002901"/>
    </source>
</evidence>
<dbReference type="InterPro" id="IPR036688">
    <property type="entry name" value="MoeA_C_domain_IV_sf"/>
</dbReference>
<gene>
    <name evidence="8" type="ORF">D5400_10695</name>
</gene>
<dbReference type="Gene3D" id="3.90.105.10">
    <property type="entry name" value="Molybdopterin biosynthesis moea protein, domain 2"/>
    <property type="match status" value="1"/>
</dbReference>
<dbReference type="OrthoDB" id="9804758at2"/>
<keyword evidence="9" id="KW-1185">Reference proteome</keyword>
<dbReference type="InterPro" id="IPR005111">
    <property type="entry name" value="MoeA_C_domain_IV"/>
</dbReference>
<dbReference type="PANTHER" id="PTHR10192">
    <property type="entry name" value="MOLYBDOPTERIN BIOSYNTHESIS PROTEIN"/>
    <property type="match status" value="1"/>
</dbReference>
<dbReference type="UniPathway" id="UPA00344"/>
<keyword evidence="4 6" id="KW-0501">Molybdenum cofactor biosynthesis</keyword>
<dbReference type="Pfam" id="PF03454">
    <property type="entry name" value="MoeA_C"/>
    <property type="match status" value="1"/>
</dbReference>
<dbReference type="NCBIfam" id="TIGR00177">
    <property type="entry name" value="molyb_syn"/>
    <property type="match status" value="1"/>
</dbReference>
<evidence type="ECO:0000256" key="3">
    <source>
        <dbReference type="ARBA" id="ARBA00010763"/>
    </source>
</evidence>
<dbReference type="Proteomes" id="UP000268192">
    <property type="component" value="Chromosome"/>
</dbReference>
<comment type="similarity">
    <text evidence="3 6">Belongs to the MoeA family.</text>
</comment>
<dbReference type="PROSITE" id="PS01079">
    <property type="entry name" value="MOCF_BIOSYNTHESIS_2"/>
    <property type="match status" value="1"/>
</dbReference>
<dbReference type="InterPro" id="IPR038987">
    <property type="entry name" value="MoeA-like"/>
</dbReference>
<comment type="function">
    <text evidence="1 6">Catalyzes the insertion of molybdate into adenylated molybdopterin with the concomitant release of AMP.</text>
</comment>
<comment type="cofactor">
    <cofactor evidence="6">
        <name>Mg(2+)</name>
        <dbReference type="ChEBI" id="CHEBI:18420"/>
    </cofactor>
</comment>
<dbReference type="Pfam" id="PF00994">
    <property type="entry name" value="MoCF_biosynth"/>
    <property type="match status" value="1"/>
</dbReference>
<evidence type="ECO:0000313" key="8">
    <source>
        <dbReference type="EMBL" id="AZN71684.1"/>
    </source>
</evidence>
<dbReference type="GO" id="GO:0061599">
    <property type="term" value="F:molybdopterin molybdotransferase activity"/>
    <property type="evidence" value="ECO:0007669"/>
    <property type="project" value="UniProtKB-UniRule"/>
</dbReference>
<dbReference type="Gene3D" id="3.40.980.10">
    <property type="entry name" value="MoaB/Mog-like domain"/>
    <property type="match status" value="1"/>
</dbReference>
<dbReference type="SUPFAM" id="SSF63867">
    <property type="entry name" value="MoeA C-terminal domain-like"/>
    <property type="match status" value="1"/>
</dbReference>
<dbReference type="InterPro" id="IPR001453">
    <property type="entry name" value="MoaB/Mog_dom"/>
</dbReference>
<dbReference type="EC" id="2.10.1.1" evidence="6"/>
<name>A0A3Q8XNL9_9HYPH</name>
<evidence type="ECO:0000256" key="4">
    <source>
        <dbReference type="ARBA" id="ARBA00023150"/>
    </source>
</evidence>
<dbReference type="GO" id="GO:0046872">
    <property type="term" value="F:metal ion binding"/>
    <property type="evidence" value="ECO:0007669"/>
    <property type="project" value="UniProtKB-UniRule"/>
</dbReference>
<organism evidence="8 9">
    <name type="scientific">Georhizobium profundi</name>
    <dbReference type="NCBI Taxonomy" id="2341112"/>
    <lineage>
        <taxon>Bacteria</taxon>
        <taxon>Pseudomonadati</taxon>
        <taxon>Pseudomonadota</taxon>
        <taxon>Alphaproteobacteria</taxon>
        <taxon>Hyphomicrobiales</taxon>
        <taxon>Rhizobiaceae</taxon>
        <taxon>Georhizobium</taxon>
    </lineage>
</organism>
<dbReference type="EMBL" id="CP032509">
    <property type="protein sequence ID" value="AZN71684.1"/>
    <property type="molecule type" value="Genomic_DNA"/>
</dbReference>
<keyword evidence="6" id="KW-0460">Magnesium</keyword>
<dbReference type="SUPFAM" id="SSF63882">
    <property type="entry name" value="MoeA N-terminal region -like"/>
    <property type="match status" value="1"/>
</dbReference>
<evidence type="ECO:0000256" key="6">
    <source>
        <dbReference type="RuleBase" id="RU365090"/>
    </source>
</evidence>